<comment type="caution">
    <text evidence="1">The sequence shown here is derived from an EMBL/GenBank/DDBJ whole genome shotgun (WGS) entry which is preliminary data.</text>
</comment>
<dbReference type="AlphaFoldDB" id="A0A4U3ASH6"/>
<gene>
    <name evidence="1" type="ORF">FC699_22405</name>
</gene>
<dbReference type="EMBL" id="SZON01001400">
    <property type="protein sequence ID" value="TKI91248.1"/>
    <property type="molecule type" value="Genomic_DNA"/>
</dbReference>
<sequence>MKRFFAALFTILGAITALGIFFTNKVMYLKKKTEEEVLERETKKHFRIEDFDALHKE</sequence>
<evidence type="ECO:0000313" key="2">
    <source>
        <dbReference type="Proteomes" id="UP000305222"/>
    </source>
</evidence>
<protein>
    <submittedName>
        <fullName evidence="1">Alpha/beta hydrolase</fullName>
    </submittedName>
</protein>
<keyword evidence="1" id="KW-0378">Hydrolase</keyword>
<proteinExistence type="predicted"/>
<dbReference type="Proteomes" id="UP000305222">
    <property type="component" value="Unassembled WGS sequence"/>
</dbReference>
<reference evidence="1 2" key="1">
    <citation type="journal article" date="2019" name="Environ. Microbiol.">
        <title>An active ?-lactamase is a part of an orchestrated cell wall stress resistance network of Bacillus subtilis and related rhizosphere species.</title>
        <authorList>
            <person name="Bucher T."/>
            <person name="Keren-Paz A."/>
            <person name="Hausser J."/>
            <person name="Olender T."/>
            <person name="Cytryn E."/>
            <person name="Kolodkin-Gal I."/>
        </authorList>
    </citation>
    <scope>NUCLEOTIDE SEQUENCE [LARGE SCALE GENOMIC DNA]</scope>
    <source>
        <strain evidence="1 2">I5</strain>
    </source>
</reference>
<dbReference type="GO" id="GO:0016787">
    <property type="term" value="F:hydrolase activity"/>
    <property type="evidence" value="ECO:0007669"/>
    <property type="project" value="UniProtKB-KW"/>
</dbReference>
<feature type="non-terminal residue" evidence="1">
    <location>
        <position position="57"/>
    </location>
</feature>
<evidence type="ECO:0000313" key="1">
    <source>
        <dbReference type="EMBL" id="TKI91248.1"/>
    </source>
</evidence>
<name>A0A4U3ASH6_9BACI</name>
<organism evidence="1 2">
    <name type="scientific">Bacillus wiedmannii</name>
    <dbReference type="NCBI Taxonomy" id="1890302"/>
    <lineage>
        <taxon>Bacteria</taxon>
        <taxon>Bacillati</taxon>
        <taxon>Bacillota</taxon>
        <taxon>Bacilli</taxon>
        <taxon>Bacillales</taxon>
        <taxon>Bacillaceae</taxon>
        <taxon>Bacillus</taxon>
        <taxon>Bacillus cereus group</taxon>
    </lineage>
</organism>
<accession>A0A4U3ASH6</accession>